<sequence>MCRHRQSRKDLMYEYVGIGCPVIMKSLSRSHVGIVSLVPMRGQYEFAPTSLWVLVGEAGSLLVAAGDAGATVMVASFTMFGSVEGGWDSRAGPGVL</sequence>
<accession>A0A7C8QPF8</accession>
<comment type="caution">
    <text evidence="1">The sequence shown here is derived from an EMBL/GenBank/DDBJ whole genome shotgun (WGS) entry which is preliminary data.</text>
</comment>
<dbReference type="AlphaFoldDB" id="A0A7C8QPF8"/>
<reference evidence="1 2" key="1">
    <citation type="submission" date="2019-06" db="EMBL/GenBank/DDBJ databases">
        <authorList>
            <person name="Palmer J.M."/>
        </authorList>
    </citation>
    <scope>NUCLEOTIDE SEQUENCE [LARGE SCALE GENOMIC DNA]</scope>
    <source>
        <strain evidence="1 2">TWF106</strain>
    </source>
</reference>
<dbReference type="Proteomes" id="UP000472727">
    <property type="component" value="Unassembled WGS sequence"/>
</dbReference>
<organism evidence="1 2">
    <name type="scientific">Orbilia oligospora</name>
    <name type="common">Nematode-trapping fungus</name>
    <name type="synonym">Arthrobotrys oligospora</name>
    <dbReference type="NCBI Taxonomy" id="2813651"/>
    <lineage>
        <taxon>Eukaryota</taxon>
        <taxon>Fungi</taxon>
        <taxon>Dikarya</taxon>
        <taxon>Ascomycota</taxon>
        <taxon>Pezizomycotina</taxon>
        <taxon>Orbiliomycetes</taxon>
        <taxon>Orbiliales</taxon>
        <taxon>Orbiliaceae</taxon>
        <taxon>Orbilia</taxon>
    </lineage>
</organism>
<evidence type="ECO:0000313" key="1">
    <source>
        <dbReference type="EMBL" id="KAF3221729.1"/>
    </source>
</evidence>
<protein>
    <submittedName>
        <fullName evidence="1">Uncharacterized protein</fullName>
    </submittedName>
</protein>
<dbReference type="EMBL" id="WIWS01000028">
    <property type="protein sequence ID" value="KAF3221729.1"/>
    <property type="molecule type" value="Genomic_DNA"/>
</dbReference>
<proteinExistence type="predicted"/>
<evidence type="ECO:0000313" key="2">
    <source>
        <dbReference type="Proteomes" id="UP000472727"/>
    </source>
</evidence>
<name>A0A7C8QPF8_ORBOL</name>
<gene>
    <name evidence="1" type="ORF">TWF106_006014</name>
</gene>